<dbReference type="RefSeq" id="WP_132113437.1">
    <property type="nucleotide sequence ID" value="NZ_SMJU01000001.1"/>
</dbReference>
<reference evidence="2 3" key="1">
    <citation type="submission" date="2019-02" db="EMBL/GenBank/DDBJ databases">
        <title>Arundinibacter roseus gen. nov., sp. nov., a new member of the family Cytophagaceae.</title>
        <authorList>
            <person name="Szuroczki S."/>
            <person name="Khayer B."/>
            <person name="Sproer C."/>
            <person name="Toumi M."/>
            <person name="Szabo A."/>
            <person name="Felfoldi T."/>
            <person name="Schumann P."/>
            <person name="Toth E."/>
        </authorList>
    </citation>
    <scope>NUCLEOTIDE SEQUENCE [LARGE SCALE GENOMIC DNA]</scope>
    <source>
        <strain evidence="2 3">DMA-k-7a</strain>
    </source>
</reference>
<dbReference type="AlphaFoldDB" id="A0A4R4KKZ8"/>
<protein>
    <submittedName>
        <fullName evidence="2">Gliding motility-associated C-terminal domain-containing protein</fullName>
    </submittedName>
</protein>
<dbReference type="Proteomes" id="UP000295706">
    <property type="component" value="Unassembled WGS sequence"/>
</dbReference>
<dbReference type="Pfam" id="PF13585">
    <property type="entry name" value="CHU_C"/>
    <property type="match status" value="1"/>
</dbReference>
<feature type="signal peptide" evidence="1">
    <location>
        <begin position="1"/>
        <end position="23"/>
    </location>
</feature>
<proteinExistence type="predicted"/>
<dbReference type="InterPro" id="IPR026341">
    <property type="entry name" value="T9SS_type_B"/>
</dbReference>
<dbReference type="Gene3D" id="2.60.40.10">
    <property type="entry name" value="Immunoglobulins"/>
    <property type="match status" value="2"/>
</dbReference>
<dbReference type="EMBL" id="SMJU01000001">
    <property type="protein sequence ID" value="TDB68888.1"/>
    <property type="molecule type" value="Genomic_DNA"/>
</dbReference>
<evidence type="ECO:0000313" key="3">
    <source>
        <dbReference type="Proteomes" id="UP000295706"/>
    </source>
</evidence>
<evidence type="ECO:0000256" key="1">
    <source>
        <dbReference type="SAM" id="SignalP"/>
    </source>
</evidence>
<dbReference type="NCBIfam" id="TIGR04131">
    <property type="entry name" value="Bac_Flav_CTERM"/>
    <property type="match status" value="1"/>
</dbReference>
<dbReference type="OrthoDB" id="1123245at2"/>
<feature type="chain" id="PRO_5020683840" evidence="1">
    <location>
        <begin position="24"/>
        <end position="965"/>
    </location>
</feature>
<evidence type="ECO:0000313" key="2">
    <source>
        <dbReference type="EMBL" id="TDB68888.1"/>
    </source>
</evidence>
<keyword evidence="1" id="KW-0732">Signal</keyword>
<keyword evidence="3" id="KW-1185">Reference proteome</keyword>
<accession>A0A4R4KKZ8</accession>
<dbReference type="InterPro" id="IPR013783">
    <property type="entry name" value="Ig-like_fold"/>
</dbReference>
<organism evidence="2 3">
    <name type="scientific">Arundinibacter roseus</name>
    <dbReference type="NCBI Taxonomy" id="2070510"/>
    <lineage>
        <taxon>Bacteria</taxon>
        <taxon>Pseudomonadati</taxon>
        <taxon>Bacteroidota</taxon>
        <taxon>Cytophagia</taxon>
        <taxon>Cytophagales</taxon>
        <taxon>Spirosomataceae</taxon>
        <taxon>Arundinibacter</taxon>
    </lineage>
</organism>
<sequence length="965" mass="106341">MRPLLRFIFFSLSFLLLVSQAQATHVRAGEITARRISTTSLTYEITFTGYFDLQNGRPAADAQVDVQFFVGSTGPIVVPRLLPIAEIGNNTSRNEYTFTYTFPAPGRFDISVNLDKRNNNVLNIGPPPTQELSFYIKSTLVINASLGQNRTPVLLNAPIDLAAVGQRYIHNPGAFDADGDSLAYRLVIPQQGIAGRPNGSNVQYADPNQVQPAGPTENGTFPPTFGIDALTGDLTWDAPSVPGFYNVAFVVEEWRNGIKIGEIVRDMQIIVVEARNDRPRLDSIPDLCVEAGSLIQQAIRATDKNGDRLILTTSGGVYRADLIDPQVAIFQPNQPPNPLGEAGGVFRWQTSCDHIRLEPYDVLFKVEDNAGPNFPNPNLFRKLVDIKSFRIQVYGPKPQNLTAEPIADAAGRAFRLTWDPYQCQIPGAQIVIYRKEGCSDFEANACQPGLPVSLGYQEVGRVAVGAISYVDNNDDQGLRRGVLYSYRLVVEFPRPGSNINEPGYLNGGGSSLPSSEFCLDLPLLIPVITNVTVDSTGTTNGQITIKWTRPIGLSPDALNGPSQYRLFRAVGLTGTDYTQIATINTQLVPGAADTLFVDRNLNTTQNAYRYRLEYYFTENNALVKLDDGEPASSVRLEQGNAESRQIRLQWTANVPWMNTNQRHKVYREDPANPGVFNQIAEVPVQGPETFSYIDDGTDRFAADGDISLQLSADSTYCYKVETVGTYGNNRIRPAILLNLSQIICVTPLDTIRPCPPVLSLDTLDCATLEPDAYCDQTTFTNNLSWIYPAQNAQNEECDPNIVQYNIYYARFADEQPALLTSVVPPPTPPSTTFAHTGLTSFAGCYVVTAVNRFGNESAPSNLVCKDNCPQFALPNVFTPNGDGRNDVFQPLNCPAFVESVEFRVFNRWGVKVFETTDLGINWNGKTNGGQDLAAGQYYYEAIVTFTSVNRPSEPLVLKGWIQLLR</sequence>
<gene>
    <name evidence="2" type="ORF">EZE20_00680</name>
</gene>
<comment type="caution">
    <text evidence="2">The sequence shown here is derived from an EMBL/GenBank/DDBJ whole genome shotgun (WGS) entry which is preliminary data.</text>
</comment>
<name>A0A4R4KKZ8_9BACT</name>